<dbReference type="OrthoDB" id="1470350at2759"/>
<dbReference type="PRINTS" id="PR00464">
    <property type="entry name" value="EP450II"/>
</dbReference>
<comment type="similarity">
    <text evidence="2 9">Belongs to the cytochrome P450 family.</text>
</comment>
<evidence type="ECO:0000256" key="1">
    <source>
        <dbReference type="ARBA" id="ARBA00001971"/>
    </source>
</evidence>
<accession>A0A6A6HPX1</accession>
<dbReference type="EMBL" id="ML991772">
    <property type="protein sequence ID" value="KAF2239603.1"/>
    <property type="molecule type" value="Genomic_DNA"/>
</dbReference>
<keyword evidence="4 8" id="KW-0479">Metal-binding</keyword>
<dbReference type="Gene3D" id="1.10.630.10">
    <property type="entry name" value="Cytochrome P450"/>
    <property type="match status" value="1"/>
</dbReference>
<dbReference type="SUPFAM" id="SSF48264">
    <property type="entry name" value="Cytochrome P450"/>
    <property type="match status" value="1"/>
</dbReference>
<dbReference type="PRINTS" id="PR00385">
    <property type="entry name" value="P450"/>
</dbReference>
<evidence type="ECO:0000256" key="6">
    <source>
        <dbReference type="ARBA" id="ARBA00023004"/>
    </source>
</evidence>
<protein>
    <submittedName>
        <fullName evidence="10">Cytochrome P450</fullName>
    </submittedName>
</protein>
<dbReference type="InterPro" id="IPR001128">
    <property type="entry name" value="Cyt_P450"/>
</dbReference>
<keyword evidence="5 9" id="KW-0560">Oxidoreductase</keyword>
<evidence type="ECO:0000256" key="5">
    <source>
        <dbReference type="ARBA" id="ARBA00023002"/>
    </source>
</evidence>
<evidence type="ECO:0000256" key="7">
    <source>
        <dbReference type="ARBA" id="ARBA00023033"/>
    </source>
</evidence>
<keyword evidence="7 9" id="KW-0503">Monooxygenase</keyword>
<dbReference type="Pfam" id="PF00067">
    <property type="entry name" value="p450"/>
    <property type="match status" value="1"/>
</dbReference>
<dbReference type="InterPro" id="IPR002974">
    <property type="entry name" value="Cyt_P450_E_CYP52_ascomycetes"/>
</dbReference>
<dbReference type="InterPro" id="IPR002402">
    <property type="entry name" value="Cyt_P450_E_grp-II"/>
</dbReference>
<sequence length="525" mass="59261">MRWLEILLVVVVLGVIRIFLDYLKERRFQQFAAANGCKPPHREVTKLPWGIDRFYSMMKVIRQGGHLLDDVVVKRFQEERVMSRESVGLLGKMTFNTIEPKNVQAVMALNFKDYEIGKIRNGSFMPLLGNNIFTSDGSSWEHSRALLRPQFARENINDLASAEYNVQALFKVIPVDASDWTPEVDLQELFFRLTLDGATEFFFNDNVNSQLAAAGMAPVSSNAATTLAADKGGDHMGFAEAFNLAQEWMVFRFRLQGFYWAGDAPSFRRAIKNVQRFVDVAVENVLSSGKSHKTKSGYSLVSSLSQETQDVTEIRDECLGLLLAGRDTTAALLGWLFKAFILYPHVFQKLRAVIQEEFDSRDPSGITFAKLKGCRYLQYVINETLRLYTPVPLNARVAIRNTTLPVGGGPDETAPVAIRKGQSVFFSPYAMHRRADIWGADVMEFKPERWEGRKSDWAFLPFSGGPRICLGQQYALCEASYVVIRMLQQYDRIESAVPNPKLVPGFTLTYFPGNGVKVRMHRATG</sequence>
<evidence type="ECO:0000313" key="11">
    <source>
        <dbReference type="Proteomes" id="UP000800092"/>
    </source>
</evidence>
<dbReference type="InterPro" id="IPR036396">
    <property type="entry name" value="Cyt_P450_sf"/>
</dbReference>
<evidence type="ECO:0000313" key="10">
    <source>
        <dbReference type="EMBL" id="KAF2239603.1"/>
    </source>
</evidence>
<feature type="binding site" description="axial binding residue" evidence="8">
    <location>
        <position position="469"/>
    </location>
    <ligand>
        <name>heme</name>
        <dbReference type="ChEBI" id="CHEBI:30413"/>
    </ligand>
    <ligandPart>
        <name>Fe</name>
        <dbReference type="ChEBI" id="CHEBI:18248"/>
    </ligandPart>
</feature>
<keyword evidence="11" id="KW-1185">Reference proteome</keyword>
<dbReference type="GO" id="GO:0020037">
    <property type="term" value="F:heme binding"/>
    <property type="evidence" value="ECO:0007669"/>
    <property type="project" value="InterPro"/>
</dbReference>
<dbReference type="InterPro" id="IPR047146">
    <property type="entry name" value="Cyt_P450_E_CYP52_fungi"/>
</dbReference>
<evidence type="ECO:0000256" key="2">
    <source>
        <dbReference type="ARBA" id="ARBA00010617"/>
    </source>
</evidence>
<evidence type="ECO:0000256" key="3">
    <source>
        <dbReference type="ARBA" id="ARBA00022617"/>
    </source>
</evidence>
<dbReference type="PANTHER" id="PTHR24287:SF1">
    <property type="entry name" value="P450, PUTATIVE (EUROFUNG)-RELATED"/>
    <property type="match status" value="1"/>
</dbReference>
<evidence type="ECO:0000256" key="9">
    <source>
        <dbReference type="RuleBase" id="RU000461"/>
    </source>
</evidence>
<reference evidence="10" key="1">
    <citation type="journal article" date="2020" name="Stud. Mycol.">
        <title>101 Dothideomycetes genomes: a test case for predicting lifestyles and emergence of pathogens.</title>
        <authorList>
            <person name="Haridas S."/>
            <person name="Albert R."/>
            <person name="Binder M."/>
            <person name="Bloem J."/>
            <person name="Labutti K."/>
            <person name="Salamov A."/>
            <person name="Andreopoulos B."/>
            <person name="Baker S."/>
            <person name="Barry K."/>
            <person name="Bills G."/>
            <person name="Bluhm B."/>
            <person name="Cannon C."/>
            <person name="Castanera R."/>
            <person name="Culley D."/>
            <person name="Daum C."/>
            <person name="Ezra D."/>
            <person name="Gonzalez J."/>
            <person name="Henrissat B."/>
            <person name="Kuo A."/>
            <person name="Liang C."/>
            <person name="Lipzen A."/>
            <person name="Lutzoni F."/>
            <person name="Magnuson J."/>
            <person name="Mondo S."/>
            <person name="Nolan M."/>
            <person name="Ohm R."/>
            <person name="Pangilinan J."/>
            <person name="Park H.-J."/>
            <person name="Ramirez L."/>
            <person name="Alfaro M."/>
            <person name="Sun H."/>
            <person name="Tritt A."/>
            <person name="Yoshinaga Y."/>
            <person name="Zwiers L.-H."/>
            <person name="Turgeon B."/>
            <person name="Goodwin S."/>
            <person name="Spatafora J."/>
            <person name="Crous P."/>
            <person name="Grigoriev I."/>
        </authorList>
    </citation>
    <scope>NUCLEOTIDE SEQUENCE</scope>
    <source>
        <strain evidence="10">Tuck. ex Michener</strain>
    </source>
</reference>
<dbReference type="CDD" id="cd11063">
    <property type="entry name" value="CYP52"/>
    <property type="match status" value="1"/>
</dbReference>
<comment type="cofactor">
    <cofactor evidence="1 8">
        <name>heme</name>
        <dbReference type="ChEBI" id="CHEBI:30413"/>
    </cofactor>
</comment>
<dbReference type="GO" id="GO:0016712">
    <property type="term" value="F:oxidoreductase activity, acting on paired donors, with incorporation or reduction of molecular oxygen, reduced flavin or flavoprotein as one donor, and incorporation of one atom of oxygen"/>
    <property type="evidence" value="ECO:0007669"/>
    <property type="project" value="InterPro"/>
</dbReference>
<keyword evidence="3 8" id="KW-0349">Heme</keyword>
<evidence type="ECO:0000256" key="4">
    <source>
        <dbReference type="ARBA" id="ARBA00022723"/>
    </source>
</evidence>
<dbReference type="PROSITE" id="PS00086">
    <property type="entry name" value="CYTOCHROME_P450"/>
    <property type="match status" value="1"/>
</dbReference>
<dbReference type="GO" id="GO:0005506">
    <property type="term" value="F:iron ion binding"/>
    <property type="evidence" value="ECO:0007669"/>
    <property type="project" value="InterPro"/>
</dbReference>
<dbReference type="AlphaFoldDB" id="A0A6A6HPX1"/>
<gene>
    <name evidence="10" type="ORF">EV356DRAFT_513896</name>
</gene>
<dbReference type="PANTHER" id="PTHR24287">
    <property type="entry name" value="P450, PUTATIVE (EUROFUNG)-RELATED"/>
    <property type="match status" value="1"/>
</dbReference>
<organism evidence="10 11">
    <name type="scientific">Viridothelium virens</name>
    <name type="common">Speckled blister lichen</name>
    <name type="synonym">Trypethelium virens</name>
    <dbReference type="NCBI Taxonomy" id="1048519"/>
    <lineage>
        <taxon>Eukaryota</taxon>
        <taxon>Fungi</taxon>
        <taxon>Dikarya</taxon>
        <taxon>Ascomycota</taxon>
        <taxon>Pezizomycotina</taxon>
        <taxon>Dothideomycetes</taxon>
        <taxon>Dothideomycetes incertae sedis</taxon>
        <taxon>Trypetheliales</taxon>
        <taxon>Trypetheliaceae</taxon>
        <taxon>Viridothelium</taxon>
    </lineage>
</organism>
<keyword evidence="6 8" id="KW-0408">Iron</keyword>
<evidence type="ECO:0000256" key="8">
    <source>
        <dbReference type="PIRSR" id="PIRSR602402-1"/>
    </source>
</evidence>
<proteinExistence type="inferred from homology"/>
<name>A0A6A6HPX1_VIRVR</name>
<dbReference type="InterPro" id="IPR017972">
    <property type="entry name" value="Cyt_P450_CS"/>
</dbReference>
<dbReference type="PRINTS" id="PR01239">
    <property type="entry name" value="EP450IICYP52"/>
</dbReference>
<dbReference type="Proteomes" id="UP000800092">
    <property type="component" value="Unassembled WGS sequence"/>
</dbReference>